<proteinExistence type="predicted"/>
<reference evidence="3 4" key="1">
    <citation type="submission" date="2024-04" db="EMBL/GenBank/DDBJ databases">
        <title>Tritrichomonas musculus Genome.</title>
        <authorList>
            <person name="Alves-Ferreira E."/>
            <person name="Grigg M."/>
            <person name="Lorenzi H."/>
            <person name="Galac M."/>
        </authorList>
    </citation>
    <scope>NUCLEOTIDE SEQUENCE [LARGE SCALE GENOMIC DNA]</scope>
    <source>
        <strain evidence="3 4">EAF2021</strain>
    </source>
</reference>
<comment type="caution">
    <text evidence="3">The sequence shown here is derived from an EMBL/GenBank/DDBJ whole genome shotgun (WGS) entry which is preliminary data.</text>
</comment>
<keyword evidence="4" id="KW-1185">Reference proteome</keyword>
<feature type="domain" description="HTH CENPB-type" evidence="2">
    <location>
        <begin position="84"/>
        <end position="155"/>
    </location>
</feature>
<organism evidence="3 4">
    <name type="scientific">Tritrichomonas musculus</name>
    <dbReference type="NCBI Taxonomy" id="1915356"/>
    <lineage>
        <taxon>Eukaryota</taxon>
        <taxon>Metamonada</taxon>
        <taxon>Parabasalia</taxon>
        <taxon>Tritrichomonadida</taxon>
        <taxon>Tritrichomonadidae</taxon>
        <taxon>Tritrichomonas</taxon>
    </lineage>
</organism>
<accession>A0ABR2L5I2</accession>
<name>A0ABR2L5I2_9EUKA</name>
<evidence type="ECO:0000259" key="2">
    <source>
        <dbReference type="PROSITE" id="PS51253"/>
    </source>
</evidence>
<sequence>MKAVAPPSIQKCQEVFEDNDGKIVHFLLPSSEFRNAVPLKDQLIFFKKSVSFAKVNQVSQLIGISLRAYYITLKDKEPYDPKSGSPPTNQLLTKSEEQFLIDKIEKHQFDNDCLTSSDIRNLAEAIYKQRTGIVKPFTRDWCHDFKERYKDEIEKTNAPSLDNERASISFDHIYRYISSIERILLDPPPPCAILNFIET</sequence>
<dbReference type="EMBL" id="JAPFFF010000001">
    <property type="protein sequence ID" value="KAK8898615.1"/>
    <property type="molecule type" value="Genomic_DNA"/>
</dbReference>
<dbReference type="PROSITE" id="PS51253">
    <property type="entry name" value="HTH_CENPB"/>
    <property type="match status" value="1"/>
</dbReference>
<evidence type="ECO:0000256" key="1">
    <source>
        <dbReference type="ARBA" id="ARBA00023125"/>
    </source>
</evidence>
<dbReference type="Pfam" id="PF03221">
    <property type="entry name" value="HTH_Tnp_Tc5"/>
    <property type="match status" value="1"/>
</dbReference>
<dbReference type="Proteomes" id="UP001470230">
    <property type="component" value="Unassembled WGS sequence"/>
</dbReference>
<protein>
    <recommendedName>
        <fullName evidence="2">HTH CENPB-type domain-containing protein</fullName>
    </recommendedName>
</protein>
<evidence type="ECO:0000313" key="3">
    <source>
        <dbReference type="EMBL" id="KAK8898615.1"/>
    </source>
</evidence>
<keyword evidence="1" id="KW-0238">DNA-binding</keyword>
<dbReference type="InterPro" id="IPR006600">
    <property type="entry name" value="HTH_CenpB_DNA-bd_dom"/>
</dbReference>
<evidence type="ECO:0000313" key="4">
    <source>
        <dbReference type="Proteomes" id="UP001470230"/>
    </source>
</evidence>
<gene>
    <name evidence="3" type="ORF">M9Y10_000907</name>
</gene>